<feature type="binding site" evidence="10">
    <location>
        <begin position="197"/>
        <end position="198"/>
    </location>
    <ligand>
        <name>2-[(2R,5Z)-2-carboxy-4-methylthiazol-5(2H)-ylidene]ethyl phosphate</name>
        <dbReference type="ChEBI" id="CHEBI:62899"/>
    </ligand>
</feature>
<feature type="binding site" evidence="10">
    <location>
        <begin position="146"/>
        <end position="148"/>
    </location>
    <ligand>
        <name>2-[(2R,5Z)-2-carboxy-4-methylthiazol-5(2H)-ylidene]ethyl phosphate</name>
        <dbReference type="ChEBI" id="CHEBI:62899"/>
    </ligand>
</feature>
<evidence type="ECO:0000256" key="7">
    <source>
        <dbReference type="ARBA" id="ARBA00047334"/>
    </source>
</evidence>
<dbReference type="PANTHER" id="PTHR20857:SF15">
    <property type="entry name" value="THIAMINE-PHOSPHATE SYNTHASE"/>
    <property type="match status" value="1"/>
</dbReference>
<dbReference type="UniPathway" id="UPA00060">
    <property type="reaction ID" value="UER00141"/>
</dbReference>
<evidence type="ECO:0000256" key="9">
    <source>
        <dbReference type="ARBA" id="ARBA00047883"/>
    </source>
</evidence>
<feature type="binding site" evidence="10">
    <location>
        <position position="79"/>
    </location>
    <ligand>
        <name>Mg(2+)</name>
        <dbReference type="ChEBI" id="CHEBI:18420"/>
    </ligand>
</feature>
<evidence type="ECO:0000256" key="4">
    <source>
        <dbReference type="ARBA" id="ARBA00022723"/>
    </source>
</evidence>
<comment type="caution">
    <text evidence="10">Lacks conserved residue(s) required for the propagation of feature annotation.</text>
</comment>
<evidence type="ECO:0000313" key="15">
    <source>
        <dbReference type="Proteomes" id="UP000008366"/>
    </source>
</evidence>
<feature type="binding site" evidence="10">
    <location>
        <position position="98"/>
    </location>
    <ligand>
        <name>Mg(2+)</name>
        <dbReference type="ChEBI" id="CHEBI:18420"/>
    </ligand>
</feature>
<feature type="binding site" evidence="10">
    <location>
        <position position="78"/>
    </location>
    <ligand>
        <name>4-amino-2-methyl-5-(diphosphooxymethyl)pyrimidine</name>
        <dbReference type="ChEBI" id="CHEBI:57841"/>
    </ligand>
</feature>
<sequence>MTQVSGGRRPEADLRLYLVTDTAQCGQLGVVETVRLAVAGGVTIVQLRDPEASDAQTVELGRALVAALADTGVPLIVNDRVHLVADIGAQGAHVGQGDLDPVRAREILGPRALLGYSVHDESQLAAARGLPRGTIDHLGIGPLRATSSKLDHSPVRGLAHLGALAAASPWPCVAIGGVKAADLPDLRAAGLAGVAVISAICGTPDPQAAAAQLTAAWG</sequence>
<comment type="caution">
    <text evidence="14">The sequence shown here is derived from an EMBL/GenBank/DDBJ whole genome shotgun (WGS) entry which is preliminary data.</text>
</comment>
<dbReference type="GO" id="GO:0000287">
    <property type="term" value="F:magnesium ion binding"/>
    <property type="evidence" value="ECO:0007669"/>
    <property type="project" value="UniProtKB-UniRule"/>
</dbReference>
<keyword evidence="15" id="KW-1185">Reference proteome</keyword>
<evidence type="ECO:0000256" key="1">
    <source>
        <dbReference type="ARBA" id="ARBA00003814"/>
    </source>
</evidence>
<comment type="catalytic activity">
    <reaction evidence="7 10 11">
        <text>4-methyl-5-(2-phosphooxyethyl)-thiazole + 4-amino-2-methyl-5-(diphosphooxymethyl)pyrimidine + H(+) = thiamine phosphate + diphosphate</text>
        <dbReference type="Rhea" id="RHEA:22328"/>
        <dbReference type="ChEBI" id="CHEBI:15378"/>
        <dbReference type="ChEBI" id="CHEBI:33019"/>
        <dbReference type="ChEBI" id="CHEBI:37575"/>
        <dbReference type="ChEBI" id="CHEBI:57841"/>
        <dbReference type="ChEBI" id="CHEBI:58296"/>
        <dbReference type="EC" id="2.5.1.3"/>
    </reaction>
</comment>
<evidence type="ECO:0000256" key="12">
    <source>
        <dbReference type="RuleBase" id="RU004253"/>
    </source>
</evidence>
<dbReference type="Proteomes" id="UP000008366">
    <property type="component" value="Unassembled WGS sequence"/>
</dbReference>
<dbReference type="GO" id="GO:0009229">
    <property type="term" value="P:thiamine diphosphate biosynthetic process"/>
    <property type="evidence" value="ECO:0007669"/>
    <property type="project" value="UniProtKB-UniRule"/>
</dbReference>
<comment type="catalytic activity">
    <reaction evidence="9 10 11">
        <text>2-[(2R,5Z)-2-carboxy-4-methylthiazol-5(2H)-ylidene]ethyl phosphate + 4-amino-2-methyl-5-(diphosphooxymethyl)pyrimidine + 2 H(+) = thiamine phosphate + CO2 + diphosphate</text>
        <dbReference type="Rhea" id="RHEA:47844"/>
        <dbReference type="ChEBI" id="CHEBI:15378"/>
        <dbReference type="ChEBI" id="CHEBI:16526"/>
        <dbReference type="ChEBI" id="CHEBI:33019"/>
        <dbReference type="ChEBI" id="CHEBI:37575"/>
        <dbReference type="ChEBI" id="CHEBI:57841"/>
        <dbReference type="ChEBI" id="CHEBI:62899"/>
        <dbReference type="EC" id="2.5.1.3"/>
    </reaction>
</comment>
<dbReference type="Pfam" id="PF02581">
    <property type="entry name" value="TMP-TENI"/>
    <property type="match status" value="1"/>
</dbReference>
<evidence type="ECO:0000256" key="11">
    <source>
        <dbReference type="RuleBase" id="RU003826"/>
    </source>
</evidence>
<evidence type="ECO:0000256" key="8">
    <source>
        <dbReference type="ARBA" id="ARBA00047851"/>
    </source>
</evidence>
<dbReference type="SUPFAM" id="SSF51391">
    <property type="entry name" value="Thiamin phosphate synthase"/>
    <property type="match status" value="1"/>
</dbReference>
<comment type="catalytic activity">
    <reaction evidence="8 10 11">
        <text>2-(2-carboxy-4-methylthiazol-5-yl)ethyl phosphate + 4-amino-2-methyl-5-(diphosphooxymethyl)pyrimidine + 2 H(+) = thiamine phosphate + CO2 + diphosphate</text>
        <dbReference type="Rhea" id="RHEA:47848"/>
        <dbReference type="ChEBI" id="CHEBI:15378"/>
        <dbReference type="ChEBI" id="CHEBI:16526"/>
        <dbReference type="ChEBI" id="CHEBI:33019"/>
        <dbReference type="ChEBI" id="CHEBI:37575"/>
        <dbReference type="ChEBI" id="CHEBI:57841"/>
        <dbReference type="ChEBI" id="CHEBI:62890"/>
        <dbReference type="EC" id="2.5.1.3"/>
    </reaction>
</comment>
<feature type="binding site" evidence="10">
    <location>
        <position position="177"/>
    </location>
    <ligand>
        <name>2-[(2R,5Z)-2-carboxy-4-methylthiazol-5(2H)-ylidene]ethyl phosphate</name>
        <dbReference type="ChEBI" id="CHEBI:62899"/>
    </ligand>
</feature>
<evidence type="ECO:0000259" key="13">
    <source>
        <dbReference type="Pfam" id="PF02581"/>
    </source>
</evidence>
<gene>
    <name evidence="10 14" type="primary">thiE</name>
    <name evidence="14" type="ORF">KILIM_022_00230</name>
</gene>
<dbReference type="InterPro" id="IPR022998">
    <property type="entry name" value="ThiamineP_synth_TenI"/>
</dbReference>
<dbReference type="NCBIfam" id="TIGR00693">
    <property type="entry name" value="thiE"/>
    <property type="match status" value="1"/>
</dbReference>
<dbReference type="InterPro" id="IPR036206">
    <property type="entry name" value="ThiamineP_synth_sf"/>
</dbReference>
<accession>K6X9M8</accession>
<evidence type="ECO:0000313" key="14">
    <source>
        <dbReference type="EMBL" id="GAB95539.1"/>
    </source>
</evidence>
<evidence type="ECO:0000256" key="3">
    <source>
        <dbReference type="ARBA" id="ARBA00022679"/>
    </source>
</evidence>
<name>K6X9M8_9MICO</name>
<dbReference type="GO" id="GO:0005737">
    <property type="term" value="C:cytoplasm"/>
    <property type="evidence" value="ECO:0007669"/>
    <property type="project" value="TreeGrafter"/>
</dbReference>
<keyword evidence="3 10" id="KW-0808">Transferase</keyword>
<reference evidence="14 15" key="1">
    <citation type="submission" date="2012-08" db="EMBL/GenBank/DDBJ databases">
        <title>Whole genome shotgun sequence of Kineosphaera limosa NBRC 100340.</title>
        <authorList>
            <person name="Yoshida I."/>
            <person name="Isaki S."/>
            <person name="Hosoyama A."/>
            <person name="Tsuchikane K."/>
            <person name="Katsumata H."/>
            <person name="Ando Y."/>
            <person name="Ohji S."/>
            <person name="Hamada M."/>
            <person name="Tamura T."/>
            <person name="Yamazoe A."/>
            <person name="Yamazaki S."/>
            <person name="Fujita N."/>
        </authorList>
    </citation>
    <scope>NUCLEOTIDE SEQUENCE [LARGE SCALE GENOMIC DNA]</scope>
    <source>
        <strain evidence="14 15">NBRC 100340</strain>
    </source>
</reference>
<dbReference type="RefSeq" id="WP_006592071.1">
    <property type="nucleotide sequence ID" value="NZ_BAHD01000022.1"/>
</dbReference>
<dbReference type="AlphaFoldDB" id="K6X9M8"/>
<protein>
    <recommendedName>
        <fullName evidence="10">Thiamine-phosphate synthase</fullName>
        <shortName evidence="10">TP synthase</shortName>
        <shortName evidence="10">TPS</shortName>
        <ecNumber evidence="10">2.5.1.3</ecNumber>
    </recommendedName>
    <alternativeName>
        <fullName evidence="10">Thiamine-phosphate pyrophosphorylase</fullName>
        <shortName evidence="10">TMP pyrophosphorylase</shortName>
        <shortName evidence="10">TMP-PPase</shortName>
    </alternativeName>
</protein>
<comment type="cofactor">
    <cofactor evidence="10">
        <name>Mg(2+)</name>
        <dbReference type="ChEBI" id="CHEBI:18420"/>
    </cofactor>
    <text evidence="10">Binds 1 Mg(2+) ion per subunit.</text>
</comment>
<feature type="binding site" evidence="10">
    <location>
        <position position="117"/>
    </location>
    <ligand>
        <name>4-amino-2-methyl-5-(diphosphooxymethyl)pyrimidine</name>
        <dbReference type="ChEBI" id="CHEBI:57841"/>
    </ligand>
</feature>
<proteinExistence type="inferred from homology"/>
<keyword evidence="4 10" id="KW-0479">Metal-binding</keyword>
<dbReference type="PANTHER" id="PTHR20857">
    <property type="entry name" value="THIAMINE-PHOSPHATE PYROPHOSPHORYLASE"/>
    <property type="match status" value="1"/>
</dbReference>
<dbReference type="eggNOG" id="COG0352">
    <property type="taxonomic scope" value="Bacteria"/>
</dbReference>
<dbReference type="InterPro" id="IPR013785">
    <property type="entry name" value="Aldolase_TIM"/>
</dbReference>
<dbReference type="InterPro" id="IPR034291">
    <property type="entry name" value="TMP_synthase"/>
</dbReference>
<dbReference type="GO" id="GO:0004789">
    <property type="term" value="F:thiamine-phosphate diphosphorylase activity"/>
    <property type="evidence" value="ECO:0007669"/>
    <property type="project" value="UniProtKB-UniRule"/>
</dbReference>
<dbReference type="GO" id="GO:0009228">
    <property type="term" value="P:thiamine biosynthetic process"/>
    <property type="evidence" value="ECO:0007669"/>
    <property type="project" value="UniProtKB-KW"/>
</dbReference>
<organism evidence="14 15">
    <name type="scientific">Kineosphaera limosa NBRC 100340</name>
    <dbReference type="NCBI Taxonomy" id="1184609"/>
    <lineage>
        <taxon>Bacteria</taxon>
        <taxon>Bacillati</taxon>
        <taxon>Actinomycetota</taxon>
        <taxon>Actinomycetes</taxon>
        <taxon>Micrococcales</taxon>
        <taxon>Dermatophilaceae</taxon>
        <taxon>Kineosphaera</taxon>
    </lineage>
</organism>
<comment type="similarity">
    <text evidence="10 11">Belongs to the thiamine-phosphate synthase family.</text>
</comment>
<dbReference type="CDD" id="cd00564">
    <property type="entry name" value="TMP_TenI"/>
    <property type="match status" value="1"/>
</dbReference>
<feature type="binding site" evidence="10">
    <location>
        <position position="149"/>
    </location>
    <ligand>
        <name>4-amino-2-methyl-5-(diphosphooxymethyl)pyrimidine</name>
        <dbReference type="ChEBI" id="CHEBI:57841"/>
    </ligand>
</feature>
<evidence type="ECO:0000256" key="5">
    <source>
        <dbReference type="ARBA" id="ARBA00022842"/>
    </source>
</evidence>
<dbReference type="Gene3D" id="3.20.20.70">
    <property type="entry name" value="Aldolase class I"/>
    <property type="match status" value="1"/>
</dbReference>
<dbReference type="EC" id="2.5.1.3" evidence="10"/>
<feature type="domain" description="Thiamine phosphate synthase/TenI" evidence="13">
    <location>
        <begin position="16"/>
        <end position="200"/>
    </location>
</feature>
<dbReference type="EMBL" id="BAHD01000022">
    <property type="protein sequence ID" value="GAB95539.1"/>
    <property type="molecule type" value="Genomic_DNA"/>
</dbReference>
<evidence type="ECO:0000256" key="6">
    <source>
        <dbReference type="ARBA" id="ARBA00022977"/>
    </source>
</evidence>
<dbReference type="STRING" id="1184609.KILIM_022_00230"/>
<dbReference type="HAMAP" id="MF_00097">
    <property type="entry name" value="TMP_synthase"/>
    <property type="match status" value="1"/>
</dbReference>
<keyword evidence="6 10" id="KW-0784">Thiamine biosynthesis</keyword>
<evidence type="ECO:0000256" key="2">
    <source>
        <dbReference type="ARBA" id="ARBA00005165"/>
    </source>
</evidence>
<comment type="pathway">
    <text evidence="2 10 12">Cofactor biosynthesis; thiamine diphosphate biosynthesis; thiamine phosphate from 4-amino-2-methyl-5-diphosphomethylpyrimidine and 4-methyl-5-(2-phosphoethyl)-thiazole: step 1/1.</text>
</comment>
<evidence type="ECO:0000256" key="10">
    <source>
        <dbReference type="HAMAP-Rule" id="MF_00097"/>
    </source>
</evidence>
<comment type="function">
    <text evidence="1 10">Condenses 4-methyl-5-(beta-hydroxyethyl)thiazole monophosphate (THZ-P) and 2-methyl-4-amino-5-hydroxymethyl pyrimidine pyrophosphate (HMP-PP) to form thiamine monophosphate (TMP).</text>
</comment>
<keyword evidence="5 10" id="KW-0460">Magnesium</keyword>